<dbReference type="InterPro" id="IPR010982">
    <property type="entry name" value="Lambda_DNA-bd_dom_sf"/>
</dbReference>
<proteinExistence type="predicted"/>
<dbReference type="InterPro" id="IPR001387">
    <property type="entry name" value="Cro/C1-type_HTH"/>
</dbReference>
<dbReference type="KEGG" id="pcat:Pcatena_13560"/>
<sequence>MGMPTSDPHAIQRDIARSLALHLRDLRERSGLTQEQAAERAGMATNTYQRFERGISKKDKPVNPRLSTLISLAGAFGTDLGQLLVVEYDSSVTDTAELPGATYPEELPPARP</sequence>
<dbReference type="SMART" id="SM00530">
    <property type="entry name" value="HTH_XRE"/>
    <property type="match status" value="1"/>
</dbReference>
<dbReference type="Pfam" id="PF13560">
    <property type="entry name" value="HTH_31"/>
    <property type="match status" value="1"/>
</dbReference>
<feature type="domain" description="HTH cro/C1-type" evidence="1">
    <location>
        <begin position="23"/>
        <end position="83"/>
    </location>
</feature>
<dbReference type="CDD" id="cd00093">
    <property type="entry name" value="HTH_XRE"/>
    <property type="match status" value="1"/>
</dbReference>
<evidence type="ECO:0000259" key="1">
    <source>
        <dbReference type="PROSITE" id="PS50943"/>
    </source>
</evidence>
<dbReference type="AlphaFoldDB" id="A0A3G9K8U2"/>
<keyword evidence="3" id="KW-1185">Reference proteome</keyword>
<evidence type="ECO:0000313" key="3">
    <source>
        <dbReference type="Proteomes" id="UP000273154"/>
    </source>
</evidence>
<gene>
    <name evidence="2" type="ORF">Pcatena_13560</name>
</gene>
<dbReference type="Gene3D" id="1.10.260.40">
    <property type="entry name" value="lambda repressor-like DNA-binding domains"/>
    <property type="match status" value="1"/>
</dbReference>
<protein>
    <recommendedName>
        <fullName evidence="1">HTH cro/C1-type domain-containing protein</fullName>
    </recommendedName>
</protein>
<evidence type="ECO:0000313" key="2">
    <source>
        <dbReference type="EMBL" id="BBH50769.1"/>
    </source>
</evidence>
<dbReference type="GO" id="GO:0003677">
    <property type="term" value="F:DNA binding"/>
    <property type="evidence" value="ECO:0007669"/>
    <property type="project" value="InterPro"/>
</dbReference>
<name>A0A3G9K8U2_9ACTN</name>
<dbReference type="SUPFAM" id="SSF47413">
    <property type="entry name" value="lambda repressor-like DNA-binding domains"/>
    <property type="match status" value="1"/>
</dbReference>
<organism evidence="2 3">
    <name type="scientific">Parolsenella catena</name>
    <dbReference type="NCBI Taxonomy" id="2003188"/>
    <lineage>
        <taxon>Bacteria</taxon>
        <taxon>Bacillati</taxon>
        <taxon>Actinomycetota</taxon>
        <taxon>Coriobacteriia</taxon>
        <taxon>Coriobacteriales</taxon>
        <taxon>Atopobiaceae</taxon>
        <taxon>Parolsenella</taxon>
    </lineage>
</organism>
<reference evidence="3" key="1">
    <citation type="submission" date="2018-11" db="EMBL/GenBank/DDBJ databases">
        <title>Comparative genomics of Parolsenella catena and Libanicoccus massiliensis: Reclassification of Libanicoccus massiliensis as Parolsenella massiliensis comb. nov.</title>
        <authorList>
            <person name="Sakamoto M."/>
            <person name="Ikeyama N."/>
            <person name="Murakami T."/>
            <person name="Mori H."/>
            <person name="Yuki M."/>
            <person name="Ohkuma M."/>
        </authorList>
    </citation>
    <scope>NUCLEOTIDE SEQUENCE [LARGE SCALE GENOMIC DNA]</scope>
    <source>
        <strain evidence="3">JCM 31932</strain>
    </source>
</reference>
<dbReference type="EMBL" id="AP019367">
    <property type="protein sequence ID" value="BBH50769.1"/>
    <property type="molecule type" value="Genomic_DNA"/>
</dbReference>
<dbReference type="Proteomes" id="UP000273154">
    <property type="component" value="Chromosome"/>
</dbReference>
<accession>A0A3G9K8U2</accession>
<dbReference type="PROSITE" id="PS50943">
    <property type="entry name" value="HTH_CROC1"/>
    <property type="match status" value="1"/>
</dbReference>